<dbReference type="InterPro" id="IPR052377">
    <property type="entry name" value="Mitochondrial_ECH-domain"/>
</dbReference>
<dbReference type="KEGG" id="gmw:113515945"/>
<keyword evidence="2" id="KW-0276">Fatty acid metabolism</keyword>
<dbReference type="InParanoid" id="A0A6J1WUG1"/>
<evidence type="ECO:0000256" key="2">
    <source>
        <dbReference type="ARBA" id="ARBA00022832"/>
    </source>
</evidence>
<keyword evidence="3" id="KW-0809">Transit peptide</keyword>
<evidence type="ECO:0000313" key="8">
    <source>
        <dbReference type="Proteomes" id="UP001652740"/>
    </source>
</evidence>
<dbReference type="GO" id="GO:0005739">
    <property type="term" value="C:mitochondrion"/>
    <property type="evidence" value="ECO:0007669"/>
    <property type="project" value="UniProtKB-SubCell"/>
</dbReference>
<comment type="function">
    <text evidence="6">May play a role in fatty acid biosynthesis and insulin sensitivity.</text>
</comment>
<evidence type="ECO:0000256" key="1">
    <source>
        <dbReference type="ARBA" id="ARBA00004173"/>
    </source>
</evidence>
<dbReference type="GO" id="GO:0016836">
    <property type="term" value="F:hydro-lyase activity"/>
    <property type="evidence" value="ECO:0007669"/>
    <property type="project" value="TreeGrafter"/>
</dbReference>
<proteinExistence type="predicted"/>
<reference evidence="9" key="1">
    <citation type="submission" date="2025-08" db="UniProtKB">
        <authorList>
            <consortium name="RefSeq"/>
        </authorList>
    </citation>
    <scope>IDENTIFICATION</scope>
    <source>
        <tissue evidence="9">Whole larvae</tissue>
    </source>
</reference>
<dbReference type="SUPFAM" id="SSF52096">
    <property type="entry name" value="ClpP/crotonase"/>
    <property type="match status" value="1"/>
</dbReference>
<dbReference type="InterPro" id="IPR029045">
    <property type="entry name" value="ClpP/crotonase-like_dom_sf"/>
</dbReference>
<dbReference type="InterPro" id="IPR001753">
    <property type="entry name" value="Enoyl-CoA_hydra/iso"/>
</dbReference>
<comment type="subcellular location">
    <subcellularLocation>
        <location evidence="1">Mitochondrion</location>
    </subcellularLocation>
</comment>
<dbReference type="GeneID" id="113515945"/>
<accession>A0A6J1WUG1</accession>
<organism evidence="8 9">
    <name type="scientific">Galleria mellonella</name>
    <name type="common">Greater wax moth</name>
    <dbReference type="NCBI Taxonomy" id="7137"/>
    <lineage>
        <taxon>Eukaryota</taxon>
        <taxon>Metazoa</taxon>
        <taxon>Ecdysozoa</taxon>
        <taxon>Arthropoda</taxon>
        <taxon>Hexapoda</taxon>
        <taxon>Insecta</taxon>
        <taxon>Pterygota</taxon>
        <taxon>Neoptera</taxon>
        <taxon>Endopterygota</taxon>
        <taxon>Lepidoptera</taxon>
        <taxon>Glossata</taxon>
        <taxon>Ditrysia</taxon>
        <taxon>Pyraloidea</taxon>
        <taxon>Pyralidae</taxon>
        <taxon>Galleriinae</taxon>
        <taxon>Galleria</taxon>
    </lineage>
</organism>
<evidence type="ECO:0000256" key="3">
    <source>
        <dbReference type="ARBA" id="ARBA00022946"/>
    </source>
</evidence>
<dbReference type="PANTHER" id="PTHR43602">
    <property type="match status" value="1"/>
</dbReference>
<evidence type="ECO:0000256" key="4">
    <source>
        <dbReference type="ARBA" id="ARBA00023098"/>
    </source>
</evidence>
<evidence type="ECO:0000256" key="5">
    <source>
        <dbReference type="ARBA" id="ARBA00023128"/>
    </source>
</evidence>
<name>A0A6J1WUG1_GALME</name>
<evidence type="ECO:0000256" key="6">
    <source>
        <dbReference type="ARBA" id="ARBA00037410"/>
    </source>
</evidence>
<dbReference type="CDD" id="cd06558">
    <property type="entry name" value="crotonase-like"/>
    <property type="match status" value="1"/>
</dbReference>
<gene>
    <name evidence="9" type="primary">LOC113515945</name>
</gene>
<protein>
    <recommendedName>
        <fullName evidence="7">Enoyl-CoA hydratase domain-containing protein 3, mitochondrial</fullName>
    </recommendedName>
</protein>
<keyword evidence="8" id="KW-1185">Reference proteome</keyword>
<dbReference type="Gene3D" id="1.10.12.10">
    <property type="entry name" value="Lyase 2-enoyl-coa Hydratase, Chain A, domain 2"/>
    <property type="match status" value="1"/>
</dbReference>
<evidence type="ECO:0000313" key="9">
    <source>
        <dbReference type="RefSeq" id="XP_026756046.2"/>
    </source>
</evidence>
<dbReference type="Proteomes" id="UP001652740">
    <property type="component" value="Unplaced"/>
</dbReference>
<dbReference type="RefSeq" id="XP_026756046.2">
    <property type="nucleotide sequence ID" value="XM_026900245.3"/>
</dbReference>
<dbReference type="Pfam" id="PF00378">
    <property type="entry name" value="ECH_1"/>
    <property type="match status" value="1"/>
</dbReference>
<dbReference type="AlphaFoldDB" id="A0A6J1WUG1"/>
<dbReference type="FunCoup" id="A0A6J1WUG1">
    <property type="interactions" value="659"/>
</dbReference>
<dbReference type="GO" id="GO:0006631">
    <property type="term" value="P:fatty acid metabolic process"/>
    <property type="evidence" value="ECO:0007669"/>
    <property type="project" value="UniProtKB-KW"/>
</dbReference>
<dbReference type="PANTHER" id="PTHR43602:SF1">
    <property type="entry name" value="ENOYL-COA HYDRATASE DOMAIN-CONTAINING PROTEIN 3, MITOCHONDRIAL"/>
    <property type="match status" value="1"/>
</dbReference>
<keyword evidence="5" id="KW-0496">Mitochondrion</keyword>
<evidence type="ECO:0000256" key="7">
    <source>
        <dbReference type="ARBA" id="ARBA00040545"/>
    </source>
</evidence>
<keyword evidence="4" id="KW-0443">Lipid metabolism</keyword>
<dbReference type="Gene3D" id="3.90.226.10">
    <property type="entry name" value="2-enoyl-CoA Hydratase, Chain A, domain 1"/>
    <property type="match status" value="1"/>
</dbReference>
<dbReference type="InterPro" id="IPR014748">
    <property type="entry name" value="Enoyl-CoA_hydra_C"/>
</dbReference>
<sequence length="278" mass="30613">MLASFKKSSTKSLFGLYRYIHNEYISTTENNGTREITLIHEKTKNSLSMDMMSHLIEAINSNKDDTSLRAIVLSAKGNVFSAGHNLKELQSSTGIEQHQLIFRKATELMKSIIQSPVPVIAKVNGFAAAAGCQLVAACDMIVCSNTSKFSTPGANFGIFCSTPGIAIARSIPKSRATYMLFTGEPITAQEAYESGLATKVVPEEQLDIEVNKIIEKIKVKSRSVIALGKDFFYKQIELDVLDAYKLGEKIMVDNINSCDGQEGIRSFAEKRKASWSHK</sequence>